<evidence type="ECO:0000256" key="2">
    <source>
        <dbReference type="ARBA" id="ARBA00004801"/>
    </source>
</evidence>
<dbReference type="InterPro" id="IPR006439">
    <property type="entry name" value="HAD-SF_hydro_IA"/>
</dbReference>
<dbReference type="Gene3D" id="1.10.150.240">
    <property type="entry name" value="Putative phosphatase, domain 2"/>
    <property type="match status" value="1"/>
</dbReference>
<evidence type="ECO:0000256" key="1">
    <source>
        <dbReference type="ARBA" id="ARBA00001946"/>
    </source>
</evidence>
<evidence type="ECO:0000259" key="10">
    <source>
        <dbReference type="Pfam" id="PF00294"/>
    </source>
</evidence>
<comment type="caution">
    <text evidence="11">The sequence shown here is derived from an EMBL/GenBank/DDBJ whole genome shotgun (WGS) entry which is preliminary data.</text>
</comment>
<dbReference type="InterPro" id="IPR011611">
    <property type="entry name" value="PfkB_dom"/>
</dbReference>
<evidence type="ECO:0000256" key="5">
    <source>
        <dbReference type="ARBA" id="ARBA00022679"/>
    </source>
</evidence>
<evidence type="ECO:0000256" key="6">
    <source>
        <dbReference type="ARBA" id="ARBA00022726"/>
    </source>
</evidence>
<dbReference type="PANTHER" id="PTHR45769:SF3">
    <property type="entry name" value="ADENOSINE KINASE"/>
    <property type="match status" value="1"/>
</dbReference>
<comment type="pathway">
    <text evidence="2">Purine metabolism; AMP biosynthesis via salvage pathway; AMP from adenosine: step 1/1.</text>
</comment>
<evidence type="ECO:0000256" key="9">
    <source>
        <dbReference type="ARBA" id="ARBA00022840"/>
    </source>
</evidence>
<keyword evidence="8" id="KW-0418">Kinase</keyword>
<dbReference type="CDD" id="cd07505">
    <property type="entry name" value="HAD_BPGM-like"/>
    <property type="match status" value="1"/>
</dbReference>
<dbReference type="OrthoDB" id="432447at2759"/>
<dbReference type="InterPro" id="IPR036412">
    <property type="entry name" value="HAD-like_sf"/>
</dbReference>
<dbReference type="EC" id="2.7.1.20" evidence="4"/>
<feature type="non-terminal residue" evidence="11">
    <location>
        <position position="1"/>
    </location>
</feature>
<name>A0A9P1CQD0_9DINO</name>
<proteinExistence type="inferred from homology"/>
<dbReference type="InterPro" id="IPR001805">
    <property type="entry name" value="Adenokinase"/>
</dbReference>
<dbReference type="Gene3D" id="3.40.50.1000">
    <property type="entry name" value="HAD superfamily/HAD-like"/>
    <property type="match status" value="1"/>
</dbReference>
<keyword evidence="9" id="KW-0067">ATP-binding</keyword>
<evidence type="ECO:0000256" key="8">
    <source>
        <dbReference type="ARBA" id="ARBA00022777"/>
    </source>
</evidence>
<evidence type="ECO:0000313" key="13">
    <source>
        <dbReference type="Proteomes" id="UP001152797"/>
    </source>
</evidence>
<keyword evidence="6" id="KW-0660">Purine salvage</keyword>
<organism evidence="11">
    <name type="scientific">Cladocopium goreaui</name>
    <dbReference type="NCBI Taxonomy" id="2562237"/>
    <lineage>
        <taxon>Eukaryota</taxon>
        <taxon>Sar</taxon>
        <taxon>Alveolata</taxon>
        <taxon>Dinophyceae</taxon>
        <taxon>Suessiales</taxon>
        <taxon>Symbiodiniaceae</taxon>
        <taxon>Cladocopium</taxon>
    </lineage>
</organism>
<dbReference type="SUPFAM" id="SSF53613">
    <property type="entry name" value="Ribokinase-like"/>
    <property type="match status" value="1"/>
</dbReference>
<dbReference type="AlphaFoldDB" id="A0A9P1CQD0"/>
<keyword evidence="5" id="KW-0808">Transferase</keyword>
<accession>A0A9P1CQD0</accession>
<dbReference type="InterPro" id="IPR023198">
    <property type="entry name" value="PGP-like_dom2"/>
</dbReference>
<dbReference type="GO" id="GO:0005829">
    <property type="term" value="C:cytosol"/>
    <property type="evidence" value="ECO:0007669"/>
    <property type="project" value="TreeGrafter"/>
</dbReference>
<dbReference type="SFLD" id="SFLDS00003">
    <property type="entry name" value="Haloacid_Dehalogenase"/>
    <property type="match status" value="1"/>
</dbReference>
<dbReference type="GO" id="GO:0006144">
    <property type="term" value="P:purine nucleobase metabolic process"/>
    <property type="evidence" value="ECO:0007669"/>
    <property type="project" value="TreeGrafter"/>
</dbReference>
<evidence type="ECO:0000313" key="12">
    <source>
        <dbReference type="EMBL" id="CAL1149150.1"/>
    </source>
</evidence>
<evidence type="ECO:0000256" key="3">
    <source>
        <dbReference type="ARBA" id="ARBA00010688"/>
    </source>
</evidence>
<dbReference type="EMBL" id="CAMXCT020002113">
    <property type="protein sequence ID" value="CAL1149150.1"/>
    <property type="molecule type" value="Genomic_DNA"/>
</dbReference>
<dbReference type="SFLD" id="SFLDG01129">
    <property type="entry name" value="C1.5:_HAD__Beta-PGM__Phosphata"/>
    <property type="match status" value="1"/>
</dbReference>
<dbReference type="GO" id="GO:0006166">
    <property type="term" value="P:purine ribonucleoside salvage"/>
    <property type="evidence" value="ECO:0007669"/>
    <property type="project" value="UniProtKB-KW"/>
</dbReference>
<gene>
    <name evidence="11" type="ORF">C1SCF055_LOCUS22301</name>
</gene>
<dbReference type="GO" id="GO:0005634">
    <property type="term" value="C:nucleus"/>
    <property type="evidence" value="ECO:0007669"/>
    <property type="project" value="TreeGrafter"/>
</dbReference>
<evidence type="ECO:0000313" key="11">
    <source>
        <dbReference type="EMBL" id="CAI3995775.1"/>
    </source>
</evidence>
<comment type="cofactor">
    <cofactor evidence="1">
        <name>Mg(2+)</name>
        <dbReference type="ChEBI" id="CHEBI:18420"/>
    </cofactor>
</comment>
<dbReference type="Gene3D" id="3.30.1110.10">
    <property type="match status" value="1"/>
</dbReference>
<evidence type="ECO:0000256" key="7">
    <source>
        <dbReference type="ARBA" id="ARBA00022741"/>
    </source>
</evidence>
<dbReference type="EMBL" id="CAMXCT010002113">
    <property type="protein sequence ID" value="CAI3995775.1"/>
    <property type="molecule type" value="Genomic_DNA"/>
</dbReference>
<protein>
    <recommendedName>
        <fullName evidence="4">adenosine kinase</fullName>
        <ecNumber evidence="4">2.7.1.20</ecNumber>
    </recommendedName>
</protein>
<keyword evidence="13" id="KW-1185">Reference proteome</keyword>
<feature type="domain" description="Carbohydrate kinase PfkB" evidence="10">
    <location>
        <begin position="302"/>
        <end position="532"/>
    </location>
</feature>
<reference evidence="12" key="2">
    <citation type="submission" date="2024-04" db="EMBL/GenBank/DDBJ databases">
        <authorList>
            <person name="Chen Y."/>
            <person name="Shah S."/>
            <person name="Dougan E. K."/>
            <person name="Thang M."/>
            <person name="Chan C."/>
        </authorList>
    </citation>
    <scope>NUCLEOTIDE SEQUENCE [LARGE SCALE GENOMIC DNA]</scope>
</reference>
<reference evidence="11" key="1">
    <citation type="submission" date="2022-10" db="EMBL/GenBank/DDBJ databases">
        <authorList>
            <person name="Chen Y."/>
            <person name="Dougan E. K."/>
            <person name="Chan C."/>
            <person name="Rhodes N."/>
            <person name="Thang M."/>
        </authorList>
    </citation>
    <scope>NUCLEOTIDE SEQUENCE</scope>
</reference>
<dbReference type="InterPro" id="IPR023214">
    <property type="entry name" value="HAD_sf"/>
</dbReference>
<dbReference type="PANTHER" id="PTHR45769">
    <property type="entry name" value="ADENOSINE KINASE"/>
    <property type="match status" value="1"/>
</dbReference>
<dbReference type="Pfam" id="PF00702">
    <property type="entry name" value="Hydrolase"/>
    <property type="match status" value="1"/>
</dbReference>
<sequence>MERYKAVIFDLDGVLVDTEGATCEWIAQLLRPHGLQWTRELHRRVAGTVKFFPERCLELLEVSAQRKAELLQWLPPRLTSPEYNDYVGERLAIKAGAVALIQRLQSLQIPLALCTSRKGDGLQALMDLRVELAELLQALKVQVVGAIDPRSGQQLKGKPDPEVYSACAEILGVEASRCVVFEDAPSGVQSAKAAGCFTVAVPEMWMIGDPAAEEVFALADLRLESLESLLQPEASAWTGLFGPLPPLLVGFGNPTVDVISVIDDLGSHLLEFGLSPGTEATGLQDSQKVALVELAMKNPSAKVAGGACMNTLRVASWWGLRGAFIGAIGRDMEGLIIQEALVDAGVVPLLKQVEKNTGICGVLVDSKNRDRTLSMVRGAAAELDPKWLEKSSVSCLVNEASMVYITSFVLTSQPRIAAAEALAKSALRNSTSRTRLCLNLSSAGLLRRVKDSLLQLLPECSFLFGNCGELRAFAALMGWTAIAATASESDLDQLELIKRLAAMLKPGGMAVITAGAEPTMVATGDGYAQCFPVPLWQHLCQTASKE</sequence>
<dbReference type="Pfam" id="PF00294">
    <property type="entry name" value="PfkB"/>
    <property type="match status" value="1"/>
</dbReference>
<dbReference type="EMBL" id="CAMXCT030002113">
    <property type="protein sequence ID" value="CAL4783087.1"/>
    <property type="molecule type" value="Genomic_DNA"/>
</dbReference>
<dbReference type="Proteomes" id="UP001152797">
    <property type="component" value="Unassembled WGS sequence"/>
</dbReference>
<dbReference type="NCBIfam" id="TIGR01509">
    <property type="entry name" value="HAD-SF-IA-v3"/>
    <property type="match status" value="1"/>
</dbReference>
<comment type="similarity">
    <text evidence="3">Belongs to the carbohydrate kinase PfkB family.</text>
</comment>
<dbReference type="InterPro" id="IPR029056">
    <property type="entry name" value="Ribokinase-like"/>
</dbReference>
<dbReference type="GO" id="GO:0005524">
    <property type="term" value="F:ATP binding"/>
    <property type="evidence" value="ECO:0007669"/>
    <property type="project" value="UniProtKB-KW"/>
</dbReference>
<dbReference type="GO" id="GO:0004001">
    <property type="term" value="F:adenosine kinase activity"/>
    <property type="evidence" value="ECO:0007669"/>
    <property type="project" value="UniProtKB-EC"/>
</dbReference>
<dbReference type="Gene3D" id="3.40.1190.20">
    <property type="match status" value="1"/>
</dbReference>
<dbReference type="SUPFAM" id="SSF56784">
    <property type="entry name" value="HAD-like"/>
    <property type="match status" value="1"/>
</dbReference>
<evidence type="ECO:0000256" key="4">
    <source>
        <dbReference type="ARBA" id="ARBA00012119"/>
    </source>
</evidence>
<keyword evidence="7" id="KW-0547">Nucleotide-binding</keyword>